<evidence type="ECO:0000313" key="3">
    <source>
        <dbReference type="Proteomes" id="UP000008988"/>
    </source>
</evidence>
<protein>
    <submittedName>
        <fullName evidence="2">YLR006Cp-like protein</fullName>
    </submittedName>
</protein>
<reference evidence="2 3" key="1">
    <citation type="journal article" date="2008" name="FEMS Yeast Res.">
        <title>Comparative genome analysis of a Saccharomyces cerevisiae wine strain.</title>
        <authorList>
            <person name="Borneman A.R."/>
            <person name="Forgan A.H."/>
            <person name="Pretorius I.S."/>
            <person name="Chambers P.J."/>
        </authorList>
    </citation>
    <scope>NUCLEOTIDE SEQUENCE [LARGE SCALE GENOMIC DNA]</scope>
    <source>
        <strain evidence="2 3">AWRI1631</strain>
    </source>
</reference>
<dbReference type="AlphaFoldDB" id="B5VMU8"/>
<sequence length="173" mass="18880">MLNSALLWKVWLRIDNSTDEVNQPIAVQFDEIDTVDDLKSRFFQKLSSTRWREINDNASIAIGLYAPKFDNQADNTSSNNTNDNSCRSKSNGAGSGANLSVNSNTKSSVSPTAGSFGLSKDLAKDRNVLQHPKPTQKRGALYDAFAAVPTVAATTNVDFPPNEAPMLSPQRPY</sequence>
<feature type="compositionally biased region" description="Polar residues" evidence="1">
    <location>
        <begin position="87"/>
        <end position="113"/>
    </location>
</feature>
<dbReference type="EMBL" id="ABSV01001560">
    <property type="protein sequence ID" value="EDZ70746.1"/>
    <property type="molecule type" value="Genomic_DNA"/>
</dbReference>
<feature type="non-terminal residue" evidence="2">
    <location>
        <position position="173"/>
    </location>
</feature>
<accession>B5VMU8</accession>
<name>B5VMU8_YEAS6</name>
<dbReference type="Proteomes" id="UP000008988">
    <property type="component" value="Unassembled WGS sequence"/>
</dbReference>
<organism evidence="2 3">
    <name type="scientific">Saccharomyces cerevisiae (strain AWRI1631)</name>
    <name type="common">Baker's yeast</name>
    <dbReference type="NCBI Taxonomy" id="545124"/>
    <lineage>
        <taxon>Eukaryota</taxon>
        <taxon>Fungi</taxon>
        <taxon>Dikarya</taxon>
        <taxon>Ascomycota</taxon>
        <taxon>Saccharomycotina</taxon>
        <taxon>Saccharomycetes</taxon>
        <taxon>Saccharomycetales</taxon>
        <taxon>Saccharomycetaceae</taxon>
        <taxon>Saccharomyces</taxon>
    </lineage>
</organism>
<evidence type="ECO:0000313" key="2">
    <source>
        <dbReference type="EMBL" id="EDZ70746.1"/>
    </source>
</evidence>
<feature type="compositionally biased region" description="Low complexity" evidence="1">
    <location>
        <begin position="74"/>
        <end position="85"/>
    </location>
</feature>
<proteinExistence type="predicted"/>
<feature type="region of interest" description="Disordered" evidence="1">
    <location>
        <begin position="73"/>
        <end position="114"/>
    </location>
</feature>
<comment type="caution">
    <text evidence="2">The sequence shown here is derived from an EMBL/GenBank/DDBJ whole genome shotgun (WGS) entry which is preliminary data.</text>
</comment>
<evidence type="ECO:0000256" key="1">
    <source>
        <dbReference type="SAM" id="MobiDB-lite"/>
    </source>
</evidence>
<gene>
    <name evidence="2" type="ORF">AWRI1631_120570</name>
</gene>